<dbReference type="Pfam" id="PF06041">
    <property type="entry name" value="DUF924"/>
    <property type="match status" value="1"/>
</dbReference>
<feature type="transmembrane region" description="Helical" evidence="5">
    <location>
        <begin position="73"/>
        <end position="91"/>
    </location>
</feature>
<proteinExistence type="predicted"/>
<dbReference type="InterPro" id="IPR047200">
    <property type="entry name" value="MFS_YcaD-like"/>
</dbReference>
<feature type="transmembrane region" description="Helical" evidence="5">
    <location>
        <begin position="288"/>
        <end position="311"/>
    </location>
</feature>
<protein>
    <recommendedName>
        <fullName evidence="6">Major facilitator superfamily (MFS) profile domain-containing protein</fullName>
    </recommendedName>
</protein>
<dbReference type="InterPro" id="IPR005828">
    <property type="entry name" value="MFS_sugar_transport-like"/>
</dbReference>
<keyword evidence="8" id="KW-1185">Reference proteome</keyword>
<feature type="transmembrane region" description="Helical" evidence="5">
    <location>
        <begin position="235"/>
        <end position="257"/>
    </location>
</feature>
<dbReference type="EMBL" id="BSNN01000002">
    <property type="protein sequence ID" value="GLQ34341.1"/>
    <property type="molecule type" value="Genomic_DNA"/>
</dbReference>
<feature type="transmembrane region" description="Helical" evidence="5">
    <location>
        <begin position="158"/>
        <end position="179"/>
    </location>
</feature>
<dbReference type="PANTHER" id="PTHR23521">
    <property type="entry name" value="TRANSPORTER MFS SUPERFAMILY"/>
    <property type="match status" value="1"/>
</dbReference>
<dbReference type="PANTHER" id="PTHR23521:SF3">
    <property type="entry name" value="MFS TRANSPORTER"/>
    <property type="match status" value="1"/>
</dbReference>
<comment type="subcellular location">
    <subcellularLocation>
        <location evidence="1">Membrane</location>
    </subcellularLocation>
</comment>
<evidence type="ECO:0000259" key="6">
    <source>
        <dbReference type="PROSITE" id="PS50850"/>
    </source>
</evidence>
<reference evidence="8" key="1">
    <citation type="journal article" date="2019" name="Int. J. Syst. Evol. Microbiol.">
        <title>The Global Catalogue of Microorganisms (GCM) 10K type strain sequencing project: providing services to taxonomists for standard genome sequencing and annotation.</title>
        <authorList>
            <consortium name="The Broad Institute Genomics Platform"/>
            <consortium name="The Broad Institute Genome Sequencing Center for Infectious Disease"/>
            <person name="Wu L."/>
            <person name="Ma J."/>
        </authorList>
    </citation>
    <scope>NUCLEOTIDE SEQUENCE [LARGE SCALE GENOMIC DNA]</scope>
    <source>
        <strain evidence="8">NBRC 110140</strain>
    </source>
</reference>
<dbReference type="InterPro" id="IPR011701">
    <property type="entry name" value="MFS"/>
</dbReference>
<dbReference type="Pfam" id="PF07690">
    <property type="entry name" value="MFS_1"/>
    <property type="match status" value="1"/>
</dbReference>
<evidence type="ECO:0000256" key="5">
    <source>
        <dbReference type="SAM" id="Phobius"/>
    </source>
</evidence>
<dbReference type="Gene3D" id="1.20.58.320">
    <property type="entry name" value="TPR-like"/>
    <property type="match status" value="1"/>
</dbReference>
<name>A0ABQ5VT42_9RHOB</name>
<evidence type="ECO:0000256" key="3">
    <source>
        <dbReference type="ARBA" id="ARBA00022989"/>
    </source>
</evidence>
<feature type="transmembrane region" description="Helical" evidence="5">
    <location>
        <begin position="97"/>
        <end position="119"/>
    </location>
</feature>
<evidence type="ECO:0000256" key="4">
    <source>
        <dbReference type="ARBA" id="ARBA00023136"/>
    </source>
</evidence>
<sequence length="612" mass="66937">MFSVIKNSWALLFGMMLLMLGNGLQGTLLGIRGAIEGMSPQTMSWVMTGYFVGFLGGSTMTPKLIRRVGHVRVFAALASLVSACLILFAAWPNEFFWFFLRLVVGFCFSGIYVVAESWLNDAATNENRGQTLSIYVVVQMLGIVLAQALLNFADPSGYTLFILISVVVSLSFAPILLSVSPAPAFQTSKRMSFAHLWKVSPLGVVGHFLIGAVFSAMFGMASVFGTERGLSVGDISLFVAAIYIGGIVLQFPIGWLSDRMDRRLLIILICAVGAMFTLSIGVSNHFFWLLAVAFVTGGVSNPLYSLFIAYTNDFLDHDDMASASGGLIFITGLGSISGPTIVGWMLTNLGANSFFWFIGANMILMGGYATYRISQRASVPIEETSAYAPVLPTASPVAVEVAQEYAIEMALEEEAALELQDQEIASVLDYWFEEVDQKDWFVQSDAVDAQIIERFAGLHKRAANAELSTWADTADGSLALLILLDQFSRNMYRGDAKSFATDALARDIANAAIRDDHDLLCAKNAQNFYYLPFMHSEDLDDQDRGIALTLERAKPMDNALHARAHRAIIAKFGRFPFRNAAMGRETTPEEQQFLDEGGYGQIVKQVQSETAG</sequence>
<dbReference type="InterPro" id="IPR010323">
    <property type="entry name" value="DUF924"/>
</dbReference>
<gene>
    <name evidence="7" type="ORF">GCM10007939_06240</name>
</gene>
<feature type="transmembrane region" description="Helical" evidence="5">
    <location>
        <begin position="323"/>
        <end position="347"/>
    </location>
</feature>
<dbReference type="SUPFAM" id="SSF103473">
    <property type="entry name" value="MFS general substrate transporter"/>
    <property type="match status" value="1"/>
</dbReference>
<dbReference type="CDD" id="cd17477">
    <property type="entry name" value="MFS_YcaD_like"/>
    <property type="match status" value="1"/>
</dbReference>
<organism evidence="7 8">
    <name type="scientific">Amylibacter marinus</name>
    <dbReference type="NCBI Taxonomy" id="1475483"/>
    <lineage>
        <taxon>Bacteria</taxon>
        <taxon>Pseudomonadati</taxon>
        <taxon>Pseudomonadota</taxon>
        <taxon>Alphaproteobacteria</taxon>
        <taxon>Rhodobacterales</taxon>
        <taxon>Paracoccaceae</taxon>
        <taxon>Amylibacter</taxon>
    </lineage>
</organism>
<dbReference type="RefSeq" id="WP_348520652.1">
    <property type="nucleotide sequence ID" value="NZ_BSNN01000002.1"/>
</dbReference>
<dbReference type="InterPro" id="IPR036259">
    <property type="entry name" value="MFS_trans_sf"/>
</dbReference>
<dbReference type="Proteomes" id="UP001156694">
    <property type="component" value="Unassembled WGS sequence"/>
</dbReference>
<accession>A0ABQ5VT42</accession>
<dbReference type="Pfam" id="PF00083">
    <property type="entry name" value="Sugar_tr"/>
    <property type="match status" value="1"/>
</dbReference>
<evidence type="ECO:0000256" key="2">
    <source>
        <dbReference type="ARBA" id="ARBA00022692"/>
    </source>
</evidence>
<evidence type="ECO:0000313" key="8">
    <source>
        <dbReference type="Proteomes" id="UP001156694"/>
    </source>
</evidence>
<evidence type="ECO:0000313" key="7">
    <source>
        <dbReference type="EMBL" id="GLQ34341.1"/>
    </source>
</evidence>
<feature type="transmembrane region" description="Helical" evidence="5">
    <location>
        <begin position="131"/>
        <end position="152"/>
    </location>
</feature>
<keyword evidence="2 5" id="KW-0812">Transmembrane</keyword>
<feature type="transmembrane region" description="Helical" evidence="5">
    <location>
        <begin position="199"/>
        <end position="223"/>
    </location>
</feature>
<dbReference type="SUPFAM" id="SSF48452">
    <property type="entry name" value="TPR-like"/>
    <property type="match status" value="1"/>
</dbReference>
<dbReference type="InterPro" id="IPR020846">
    <property type="entry name" value="MFS_dom"/>
</dbReference>
<dbReference type="Gene3D" id="1.25.40.10">
    <property type="entry name" value="Tetratricopeptide repeat domain"/>
    <property type="match status" value="1"/>
</dbReference>
<keyword evidence="3 5" id="KW-1133">Transmembrane helix</keyword>
<keyword evidence="4 5" id="KW-0472">Membrane</keyword>
<dbReference type="InterPro" id="IPR011990">
    <property type="entry name" value="TPR-like_helical_dom_sf"/>
</dbReference>
<feature type="transmembrane region" description="Helical" evidence="5">
    <location>
        <begin position="42"/>
        <end position="61"/>
    </location>
</feature>
<feature type="domain" description="Major facilitator superfamily (MFS) profile" evidence="6">
    <location>
        <begin position="7"/>
        <end position="377"/>
    </location>
</feature>
<feature type="transmembrane region" description="Helical" evidence="5">
    <location>
        <begin position="264"/>
        <end position="282"/>
    </location>
</feature>
<comment type="caution">
    <text evidence="7">The sequence shown here is derived from an EMBL/GenBank/DDBJ whole genome shotgun (WGS) entry which is preliminary data.</text>
</comment>
<feature type="transmembrane region" description="Helical" evidence="5">
    <location>
        <begin position="353"/>
        <end position="371"/>
    </location>
</feature>
<evidence type="ECO:0000256" key="1">
    <source>
        <dbReference type="ARBA" id="ARBA00004370"/>
    </source>
</evidence>
<dbReference type="PROSITE" id="PS50850">
    <property type="entry name" value="MFS"/>
    <property type="match status" value="1"/>
</dbReference>
<dbReference type="Gene3D" id="1.20.1250.20">
    <property type="entry name" value="MFS general substrate transporter like domains"/>
    <property type="match status" value="2"/>
</dbReference>